<feature type="signal peptide" evidence="2">
    <location>
        <begin position="1"/>
        <end position="22"/>
    </location>
</feature>
<keyword evidence="4" id="KW-1185">Reference proteome</keyword>
<feature type="region of interest" description="Disordered" evidence="1">
    <location>
        <begin position="26"/>
        <end position="84"/>
    </location>
</feature>
<evidence type="ECO:0000313" key="4">
    <source>
        <dbReference type="Proteomes" id="UP000321595"/>
    </source>
</evidence>
<evidence type="ECO:0000256" key="2">
    <source>
        <dbReference type="SAM" id="SignalP"/>
    </source>
</evidence>
<dbReference type="RefSeq" id="WP_146958489.1">
    <property type="nucleotide sequence ID" value="NZ_CP042467.1"/>
</dbReference>
<evidence type="ECO:0000313" key="3">
    <source>
        <dbReference type="EMBL" id="QED26804.1"/>
    </source>
</evidence>
<organism evidence="3 4">
    <name type="scientific">Microvenator marinus</name>
    <dbReference type="NCBI Taxonomy" id="2600177"/>
    <lineage>
        <taxon>Bacteria</taxon>
        <taxon>Deltaproteobacteria</taxon>
        <taxon>Bradymonadales</taxon>
        <taxon>Microvenatoraceae</taxon>
        <taxon>Microvenator</taxon>
    </lineage>
</organism>
<protein>
    <submittedName>
        <fullName evidence="3">Uncharacterized protein</fullName>
    </submittedName>
</protein>
<proteinExistence type="predicted"/>
<feature type="compositionally biased region" description="Acidic residues" evidence="1">
    <location>
        <begin position="122"/>
        <end position="132"/>
    </location>
</feature>
<evidence type="ECO:0000256" key="1">
    <source>
        <dbReference type="SAM" id="MobiDB-lite"/>
    </source>
</evidence>
<feature type="region of interest" description="Disordered" evidence="1">
    <location>
        <begin position="103"/>
        <end position="158"/>
    </location>
</feature>
<feature type="compositionally biased region" description="Acidic residues" evidence="1">
    <location>
        <begin position="75"/>
        <end position="84"/>
    </location>
</feature>
<sequence length="239" mass="25486">MLLKYVILMAALGLFACSDSMDAPPRPIADAGELDFGSPVDMGPDAPDDSGSRNNESDLGTHEDMSHEDMGHEDMDNDMDAGAELDMPADTDMVEDLPDMDQDLQETDTDMDSDAGTPDVGTDSDADMEQDQDTWPPPYDETGWTMSTGSHSDSASTGTPDSYFYEVDPGSPLSATISGSNGIWSVNVYGGMSNQLYCTGSPSCQVMLRPEDTIVVVTAITTNIGSYSLNVRYSGPGLM</sequence>
<feature type="compositionally biased region" description="Acidic residues" evidence="1">
    <location>
        <begin position="103"/>
        <end position="113"/>
    </location>
</feature>
<dbReference type="KEGG" id="bbae:FRD01_06025"/>
<dbReference type="AlphaFoldDB" id="A0A5B8XMB9"/>
<dbReference type="EMBL" id="CP042467">
    <property type="protein sequence ID" value="QED26804.1"/>
    <property type="molecule type" value="Genomic_DNA"/>
</dbReference>
<dbReference type="PROSITE" id="PS51257">
    <property type="entry name" value="PROKAR_LIPOPROTEIN"/>
    <property type="match status" value="1"/>
</dbReference>
<dbReference type="Proteomes" id="UP000321595">
    <property type="component" value="Chromosome"/>
</dbReference>
<gene>
    <name evidence="3" type="ORF">FRD01_06025</name>
</gene>
<accession>A0A5B8XMB9</accession>
<feature type="compositionally biased region" description="Polar residues" evidence="1">
    <location>
        <begin position="144"/>
        <end position="158"/>
    </location>
</feature>
<feature type="compositionally biased region" description="Basic and acidic residues" evidence="1">
    <location>
        <begin position="55"/>
        <end position="74"/>
    </location>
</feature>
<keyword evidence="2" id="KW-0732">Signal</keyword>
<name>A0A5B8XMB9_9DELT</name>
<reference evidence="3 4" key="1">
    <citation type="submission" date="2019-08" db="EMBL/GenBank/DDBJ databases">
        <authorList>
            <person name="Liang Q."/>
        </authorList>
    </citation>
    <scope>NUCLEOTIDE SEQUENCE [LARGE SCALE GENOMIC DNA]</scope>
    <source>
        <strain evidence="3 4">V1718</strain>
    </source>
</reference>
<feature type="chain" id="PRO_5022667883" evidence="2">
    <location>
        <begin position="23"/>
        <end position="239"/>
    </location>
</feature>